<dbReference type="HOGENOM" id="CLU_2478361_0_0_9"/>
<name>H5XW71_9FIRM</name>
<dbReference type="AlphaFoldDB" id="H5XW71"/>
<reference evidence="1 2" key="1">
    <citation type="submission" date="2011-11" db="EMBL/GenBank/DDBJ databases">
        <title>The Noncontiguous Finished genome of Desulfosporosinus youngiae DSM 17734.</title>
        <authorList>
            <consortium name="US DOE Joint Genome Institute (JGI-PGF)"/>
            <person name="Lucas S."/>
            <person name="Han J."/>
            <person name="Lapidus A."/>
            <person name="Cheng J.-F."/>
            <person name="Goodwin L."/>
            <person name="Pitluck S."/>
            <person name="Peters L."/>
            <person name="Ovchinnikova G."/>
            <person name="Lu M."/>
            <person name="Land M.L."/>
            <person name="Hauser L."/>
            <person name="Pester M."/>
            <person name="Spring S."/>
            <person name="Ollivier B."/>
            <person name="Rattei T."/>
            <person name="Klenk H.-P."/>
            <person name="Wagner M."/>
            <person name="Loy A."/>
            <person name="Woyke T.J."/>
        </authorList>
    </citation>
    <scope>NUCLEOTIDE SEQUENCE [LARGE SCALE GENOMIC DNA]</scope>
    <source>
        <strain evidence="1 2">DSM 17734</strain>
    </source>
</reference>
<protein>
    <submittedName>
        <fullName evidence="1">Uncharacterized protein</fullName>
    </submittedName>
</protein>
<accession>H5XW71</accession>
<keyword evidence="2" id="KW-1185">Reference proteome</keyword>
<gene>
    <name evidence="1" type="ORF">DesyoDRAFT_3670</name>
</gene>
<dbReference type="OrthoDB" id="2051688at2"/>
<dbReference type="Proteomes" id="UP000005104">
    <property type="component" value="Chromosome"/>
</dbReference>
<organism evidence="1 2">
    <name type="scientific">Desulfosporosinus youngiae DSM 17734</name>
    <dbReference type="NCBI Taxonomy" id="768710"/>
    <lineage>
        <taxon>Bacteria</taxon>
        <taxon>Bacillati</taxon>
        <taxon>Bacillota</taxon>
        <taxon>Clostridia</taxon>
        <taxon>Eubacteriales</taxon>
        <taxon>Desulfitobacteriaceae</taxon>
        <taxon>Desulfosporosinus</taxon>
    </lineage>
</organism>
<dbReference type="EMBL" id="CM001441">
    <property type="protein sequence ID" value="EHQ90664.1"/>
    <property type="molecule type" value="Genomic_DNA"/>
</dbReference>
<evidence type="ECO:0000313" key="2">
    <source>
        <dbReference type="Proteomes" id="UP000005104"/>
    </source>
</evidence>
<dbReference type="RefSeq" id="WP_007785176.1">
    <property type="nucleotide sequence ID" value="NZ_CM001441.1"/>
</dbReference>
<sequence length="87" mass="10795">MRELLREMIHYRNNLEPDEDLDSVKVEAFKERFGQILDLADREYEYEPPSKYYRNGFNLKERLREFREAHLLFLYDKMFLPLWGLSF</sequence>
<evidence type="ECO:0000313" key="1">
    <source>
        <dbReference type="EMBL" id="EHQ90664.1"/>
    </source>
</evidence>
<proteinExistence type="predicted"/>